<gene>
    <name evidence="2" type="ORF">BJF95_08995</name>
</gene>
<feature type="region of interest" description="Disordered" evidence="1">
    <location>
        <begin position="1"/>
        <end position="25"/>
    </location>
</feature>
<accession>A0A1Q8ZRE3</accession>
<organism evidence="2 3">
    <name type="scientific">Rhizobium oryziradicis</name>
    <dbReference type="NCBI Taxonomy" id="1867956"/>
    <lineage>
        <taxon>Bacteria</taxon>
        <taxon>Pseudomonadati</taxon>
        <taxon>Pseudomonadota</taxon>
        <taxon>Alphaproteobacteria</taxon>
        <taxon>Hyphomicrobiales</taxon>
        <taxon>Rhizobiaceae</taxon>
        <taxon>Rhizobium/Agrobacterium group</taxon>
        <taxon>Rhizobium</taxon>
    </lineage>
</organism>
<evidence type="ECO:0000313" key="2">
    <source>
        <dbReference type="EMBL" id="OLP44626.1"/>
    </source>
</evidence>
<evidence type="ECO:0000313" key="3">
    <source>
        <dbReference type="Proteomes" id="UP000186894"/>
    </source>
</evidence>
<protein>
    <submittedName>
        <fullName evidence="2">Uncharacterized protein</fullName>
    </submittedName>
</protein>
<evidence type="ECO:0000256" key="1">
    <source>
        <dbReference type="SAM" id="MobiDB-lite"/>
    </source>
</evidence>
<dbReference type="EMBL" id="MKIM01000027">
    <property type="protein sequence ID" value="OLP44626.1"/>
    <property type="molecule type" value="Genomic_DNA"/>
</dbReference>
<dbReference type="Proteomes" id="UP000186894">
    <property type="component" value="Unassembled WGS sequence"/>
</dbReference>
<name>A0A1Q8ZRE3_9HYPH</name>
<dbReference type="AlphaFoldDB" id="A0A1Q8ZRE3"/>
<comment type="caution">
    <text evidence="2">The sequence shown here is derived from an EMBL/GenBank/DDBJ whole genome shotgun (WGS) entry which is preliminary data.</text>
</comment>
<sequence length="77" mass="8803">MPAPGQTPYNPVRDAQASQAGVRDWKNRKANRIIAKPPQAWRMDDRHPLAMKRLAASYRIAILLPERVASPQYPNHF</sequence>
<proteinExistence type="predicted"/>
<reference evidence="2 3" key="1">
    <citation type="submission" date="2016-09" db="EMBL/GenBank/DDBJ databases">
        <title>Rhizobium oryziradicis sp. nov., isolated from the root of rice.</title>
        <authorList>
            <person name="Zhao J."/>
            <person name="Zhang X."/>
        </authorList>
    </citation>
    <scope>NUCLEOTIDE SEQUENCE [LARGE SCALE GENOMIC DNA]</scope>
    <source>
        <strain evidence="2 3">N19</strain>
    </source>
</reference>
<dbReference type="STRING" id="1867956.BJF95_08995"/>
<keyword evidence="3" id="KW-1185">Reference proteome</keyword>